<comment type="caution">
    <text evidence="1">The sequence shown here is derived from an EMBL/GenBank/DDBJ whole genome shotgun (WGS) entry which is preliminary data.</text>
</comment>
<name>A0A0A0IBU0_CLONO</name>
<proteinExistence type="predicted"/>
<evidence type="ECO:0000313" key="1">
    <source>
        <dbReference type="EMBL" id="KGM98003.1"/>
    </source>
</evidence>
<sequence length="313" mass="36801">MGKVKIEEIAYKKWGNCLKINNGLIEVVATLDFGPRIIRFCNIEKDNMFFEDETFKIANNGQQFSIFDSDEGWKIYGGHRLWVSPESDPRTYYPDNKKVEWNNMENGVLLKAQKEKWTNIQKEIELRLDEDKAEVTLVHKITNLGPWSIKCAPWALTVMAPGGKEVIPQSSRKTGLLPNRQLVLWPYSKLNDKRLYLGEKYITLKQNKDNEQQFKIGINNELGWIAYFNYNNLFIKKYNHLIDGMYPDFGVSYETYTNNLMLEMETLGQLQDIEPYKAIEHKEQWYLFEDVVVPDDNDFEIEKVIKPYIDSIR</sequence>
<evidence type="ECO:0008006" key="3">
    <source>
        <dbReference type="Google" id="ProtNLM"/>
    </source>
</evidence>
<dbReference type="RefSeq" id="WP_039252329.1">
    <property type="nucleotide sequence ID" value="NZ_JENJ01000004.1"/>
</dbReference>
<dbReference type="AlphaFoldDB" id="A0A0A0IBU0"/>
<accession>A0A0A0IBU0</accession>
<dbReference type="EMBL" id="JENJ01000004">
    <property type="protein sequence ID" value="KGM98003.1"/>
    <property type="molecule type" value="Genomic_DNA"/>
</dbReference>
<reference evidence="1 2" key="1">
    <citation type="submission" date="2014-01" db="EMBL/GenBank/DDBJ databases">
        <title>Plasmidome dynamics in the species complex Clostridium novyi sensu lato converts strains of independent lineages into distinctly different pathogens.</title>
        <authorList>
            <person name="Skarin H."/>
            <person name="Segerman B."/>
        </authorList>
    </citation>
    <scope>NUCLEOTIDE SEQUENCE [LARGE SCALE GENOMIC DNA]</scope>
    <source>
        <strain evidence="1 2">4552</strain>
    </source>
</reference>
<dbReference type="OrthoDB" id="5914937at2"/>
<protein>
    <recommendedName>
        <fullName evidence="3">DUF4380 domain-containing protein</fullName>
    </recommendedName>
</protein>
<organism evidence="1 2">
    <name type="scientific">Clostridium novyi A str. 4552</name>
    <dbReference type="NCBI Taxonomy" id="1444289"/>
    <lineage>
        <taxon>Bacteria</taxon>
        <taxon>Bacillati</taxon>
        <taxon>Bacillota</taxon>
        <taxon>Clostridia</taxon>
        <taxon>Eubacteriales</taxon>
        <taxon>Clostridiaceae</taxon>
        <taxon>Clostridium</taxon>
    </lineage>
</organism>
<dbReference type="Proteomes" id="UP000030012">
    <property type="component" value="Unassembled WGS sequence"/>
</dbReference>
<evidence type="ECO:0000313" key="2">
    <source>
        <dbReference type="Proteomes" id="UP000030012"/>
    </source>
</evidence>
<gene>
    <name evidence="1" type="ORF">Z968_01380</name>
</gene>